<keyword evidence="2" id="KW-1185">Reference proteome</keyword>
<reference evidence="2" key="1">
    <citation type="submission" date="2011-03" db="EMBL/GenBank/DDBJ databases">
        <title>Draft genome sequence of Brevundimonas diminuta.</title>
        <authorList>
            <person name="Brown P.J.B."/>
            <person name="Buechlein A."/>
            <person name="Hemmerich C."/>
            <person name="Brun Y.V."/>
        </authorList>
    </citation>
    <scope>NUCLEOTIDE SEQUENCE [LARGE SCALE GENOMIC DNA]</scope>
    <source>
        <strain evidence="2">C19</strain>
    </source>
</reference>
<evidence type="ECO:0000313" key="2">
    <source>
        <dbReference type="Proteomes" id="UP000006512"/>
    </source>
</evidence>
<dbReference type="AlphaFoldDB" id="F4QT76"/>
<dbReference type="HOGENOM" id="CLU_3164112_0_0_5"/>
<proteinExistence type="predicted"/>
<gene>
    <name evidence="1" type="ORF">ABI_43710</name>
</gene>
<protein>
    <submittedName>
        <fullName evidence="1">Uncharacterized protein</fullName>
    </submittedName>
</protein>
<evidence type="ECO:0000313" key="1">
    <source>
        <dbReference type="EMBL" id="EGF89946.1"/>
    </source>
</evidence>
<organism evidence="1 2">
    <name type="scientific">Asticcacaulis biprosthecium C19</name>
    <dbReference type="NCBI Taxonomy" id="715226"/>
    <lineage>
        <taxon>Bacteria</taxon>
        <taxon>Pseudomonadati</taxon>
        <taxon>Pseudomonadota</taxon>
        <taxon>Alphaproteobacteria</taxon>
        <taxon>Caulobacterales</taxon>
        <taxon>Caulobacteraceae</taxon>
        <taxon>Asticcacaulis</taxon>
    </lineage>
</organism>
<sequence length="47" mass="4847">MVAPTASQATGDVLADTVLVVIATSGAILSFRAYDPNAQWAKMAHDA</sequence>
<dbReference type="Proteomes" id="UP000006512">
    <property type="component" value="Unassembled WGS sequence"/>
</dbReference>
<accession>F4QT76</accession>
<dbReference type="STRING" id="715226.ABI_43710"/>
<dbReference type="EMBL" id="GL883080">
    <property type="protein sequence ID" value="EGF89946.1"/>
    <property type="molecule type" value="Genomic_DNA"/>
</dbReference>
<name>F4QT76_9CAUL</name>